<dbReference type="EMBL" id="FNSV01000005">
    <property type="protein sequence ID" value="SEB73122.1"/>
    <property type="molecule type" value="Genomic_DNA"/>
</dbReference>
<sequence>MVSGAAPRCDRPSPILGIGGGLRLNGGMGSSAVEQLWQTLSENELALVCVRGPECEWADLMTAADDGVGELTWLARETSEIAEQYPHGAVTSVS</sequence>
<proteinExistence type="predicted"/>
<dbReference type="Proteomes" id="UP000183561">
    <property type="component" value="Unassembled WGS sequence"/>
</dbReference>
<protein>
    <submittedName>
        <fullName evidence="1">Uncharacterized protein</fullName>
    </submittedName>
</protein>
<name>A0A1H4LSE3_9NOCA</name>
<gene>
    <name evidence="1" type="ORF">SAMN04490239_1423</name>
</gene>
<evidence type="ECO:0000313" key="1">
    <source>
        <dbReference type="EMBL" id="SEB73122.1"/>
    </source>
</evidence>
<keyword evidence="2" id="KW-1185">Reference proteome</keyword>
<evidence type="ECO:0000313" key="2">
    <source>
        <dbReference type="Proteomes" id="UP000183561"/>
    </source>
</evidence>
<dbReference type="AlphaFoldDB" id="A0A1H4LSE3"/>
<organism evidence="1 2">
    <name type="scientific">Rhodococcus koreensis</name>
    <dbReference type="NCBI Taxonomy" id="99653"/>
    <lineage>
        <taxon>Bacteria</taxon>
        <taxon>Bacillati</taxon>
        <taxon>Actinomycetota</taxon>
        <taxon>Actinomycetes</taxon>
        <taxon>Mycobacteriales</taxon>
        <taxon>Nocardiaceae</taxon>
        <taxon>Rhodococcus</taxon>
    </lineage>
</organism>
<accession>A0A1H4LSE3</accession>
<reference evidence="2" key="1">
    <citation type="submission" date="2016-10" db="EMBL/GenBank/DDBJ databases">
        <authorList>
            <person name="Varghese N."/>
            <person name="Submissions S."/>
        </authorList>
    </citation>
    <scope>NUCLEOTIDE SEQUENCE [LARGE SCALE GENOMIC DNA]</scope>
    <source>
        <strain evidence="2">DSM 44498</strain>
    </source>
</reference>